<dbReference type="Proteomes" id="UP001551176">
    <property type="component" value="Unassembled WGS sequence"/>
</dbReference>
<dbReference type="InterPro" id="IPR016036">
    <property type="entry name" value="Malonyl_transacylase_ACP-bd"/>
</dbReference>
<dbReference type="SMART" id="SM00825">
    <property type="entry name" value="PKS_KS"/>
    <property type="match status" value="1"/>
</dbReference>
<proteinExistence type="predicted"/>
<evidence type="ECO:0000256" key="2">
    <source>
        <dbReference type="ARBA" id="ARBA00022553"/>
    </source>
</evidence>
<keyword evidence="2" id="KW-0597">Phosphoprotein</keyword>
<feature type="compositionally biased region" description="Low complexity" evidence="7">
    <location>
        <begin position="448"/>
        <end position="457"/>
    </location>
</feature>
<dbReference type="Gene3D" id="3.30.70.3290">
    <property type="match status" value="1"/>
</dbReference>
<feature type="region of interest" description="Disordered" evidence="7">
    <location>
        <begin position="437"/>
        <end position="457"/>
    </location>
</feature>
<dbReference type="Pfam" id="PF00550">
    <property type="entry name" value="PP-binding"/>
    <property type="match status" value="1"/>
</dbReference>
<evidence type="ECO:0000256" key="5">
    <source>
        <dbReference type="ARBA" id="ARBA00023268"/>
    </source>
</evidence>
<dbReference type="PROSITE" id="PS00012">
    <property type="entry name" value="PHOSPHOPANTETHEINE"/>
    <property type="match status" value="1"/>
</dbReference>
<dbReference type="Pfam" id="PF02801">
    <property type="entry name" value="Ketoacyl-synt_C"/>
    <property type="match status" value="1"/>
</dbReference>
<feature type="domain" description="Ketosynthase family 3 (KS3)" evidence="9">
    <location>
        <begin position="11"/>
        <end position="435"/>
    </location>
</feature>
<reference evidence="10 11" key="1">
    <citation type="submission" date="2024-06" db="EMBL/GenBank/DDBJ databases">
        <title>The Natural Products Discovery Center: Release of the First 8490 Sequenced Strains for Exploring Actinobacteria Biosynthetic Diversity.</title>
        <authorList>
            <person name="Kalkreuter E."/>
            <person name="Kautsar S.A."/>
            <person name="Yang D."/>
            <person name="Bader C.D."/>
            <person name="Teijaro C.N."/>
            <person name="Fluegel L."/>
            <person name="Davis C.M."/>
            <person name="Simpson J.R."/>
            <person name="Lauterbach L."/>
            <person name="Steele A.D."/>
            <person name="Gui C."/>
            <person name="Meng S."/>
            <person name="Li G."/>
            <person name="Viehrig K."/>
            <person name="Ye F."/>
            <person name="Su P."/>
            <person name="Kiefer A.F."/>
            <person name="Nichols A."/>
            <person name="Cepeda A.J."/>
            <person name="Yan W."/>
            <person name="Fan B."/>
            <person name="Jiang Y."/>
            <person name="Adhikari A."/>
            <person name="Zheng C.-J."/>
            <person name="Schuster L."/>
            <person name="Cowan T.M."/>
            <person name="Smanski M.J."/>
            <person name="Chevrette M.G."/>
            <person name="De Carvalho L.P.S."/>
            <person name="Shen B."/>
        </authorList>
    </citation>
    <scope>NUCLEOTIDE SEQUENCE [LARGE SCALE GENOMIC DNA]</scope>
    <source>
        <strain evidence="10 11">NPDC046838</strain>
    </source>
</reference>
<dbReference type="InterPro" id="IPR014031">
    <property type="entry name" value="Ketoacyl_synth_C"/>
</dbReference>
<dbReference type="PANTHER" id="PTHR43775:SF51">
    <property type="entry name" value="INACTIVE PHENOLPHTHIOCEROL SYNTHESIS POLYKETIDE SYNTHASE TYPE I PKS1-RELATED"/>
    <property type="match status" value="1"/>
</dbReference>
<keyword evidence="11" id="KW-1185">Reference proteome</keyword>
<dbReference type="PANTHER" id="PTHR43775">
    <property type="entry name" value="FATTY ACID SYNTHASE"/>
    <property type="match status" value="1"/>
</dbReference>
<evidence type="ECO:0000256" key="6">
    <source>
        <dbReference type="ARBA" id="ARBA00023315"/>
    </source>
</evidence>
<keyword evidence="1" id="KW-0596">Phosphopantetheine</keyword>
<keyword evidence="5" id="KW-0511">Multifunctional enzyme</keyword>
<evidence type="ECO:0000313" key="10">
    <source>
        <dbReference type="EMBL" id="MEU6824225.1"/>
    </source>
</evidence>
<dbReference type="SUPFAM" id="SSF52151">
    <property type="entry name" value="FabD/lysophospholipase-like"/>
    <property type="match status" value="1"/>
</dbReference>
<dbReference type="SMART" id="SM00827">
    <property type="entry name" value="PKS_AT"/>
    <property type="match status" value="1"/>
</dbReference>
<name>A0ABV3BUY3_9ACTN</name>
<dbReference type="Pfam" id="PF16197">
    <property type="entry name" value="KAsynt_C_assoc"/>
    <property type="match status" value="1"/>
</dbReference>
<dbReference type="InterPro" id="IPR016035">
    <property type="entry name" value="Acyl_Trfase/lysoPLipase"/>
</dbReference>
<dbReference type="Gene3D" id="3.40.366.10">
    <property type="entry name" value="Malonyl-Coenzyme A Acyl Carrier Protein, domain 2"/>
    <property type="match status" value="1"/>
</dbReference>
<evidence type="ECO:0000259" key="8">
    <source>
        <dbReference type="PROSITE" id="PS50075"/>
    </source>
</evidence>
<dbReference type="SUPFAM" id="SSF47336">
    <property type="entry name" value="ACP-like"/>
    <property type="match status" value="1"/>
</dbReference>
<dbReference type="PROSITE" id="PS52004">
    <property type="entry name" value="KS3_2"/>
    <property type="match status" value="1"/>
</dbReference>
<dbReference type="InterPro" id="IPR020806">
    <property type="entry name" value="PKS_PP-bd"/>
</dbReference>
<dbReference type="InterPro" id="IPR014043">
    <property type="entry name" value="Acyl_transferase_dom"/>
</dbReference>
<feature type="compositionally biased region" description="Basic and acidic residues" evidence="7">
    <location>
        <begin position="437"/>
        <end position="447"/>
    </location>
</feature>
<dbReference type="InterPro" id="IPR001227">
    <property type="entry name" value="Ac_transferase_dom_sf"/>
</dbReference>
<feature type="region of interest" description="Disordered" evidence="7">
    <location>
        <begin position="1012"/>
        <end position="1050"/>
    </location>
</feature>
<dbReference type="PROSITE" id="PS50075">
    <property type="entry name" value="CARRIER"/>
    <property type="match status" value="1"/>
</dbReference>
<dbReference type="SUPFAM" id="SSF53901">
    <property type="entry name" value="Thiolase-like"/>
    <property type="match status" value="1"/>
</dbReference>
<dbReference type="InterPro" id="IPR020841">
    <property type="entry name" value="PKS_Beta-ketoAc_synthase_dom"/>
</dbReference>
<dbReference type="InterPro" id="IPR006162">
    <property type="entry name" value="Ppantetheine_attach_site"/>
</dbReference>
<keyword evidence="3" id="KW-0808">Transferase</keyword>
<dbReference type="Gene3D" id="1.10.1200.10">
    <property type="entry name" value="ACP-like"/>
    <property type="match status" value="1"/>
</dbReference>
<feature type="domain" description="Carrier" evidence="8">
    <location>
        <begin position="932"/>
        <end position="1010"/>
    </location>
</feature>
<dbReference type="InterPro" id="IPR014030">
    <property type="entry name" value="Ketoacyl_synth_N"/>
</dbReference>
<sequence>MSDLATRGIAKEPIAIIGMACRYPGGITTPDELWEFLTADSEAISDFPADRGWDVERLRSDPARAGASSVDRGGFLDAAEFDASFFGISPREAVAMHPEQRILLEVAWEACERAMLDPLAVSGTNMGVFAARLSTEYGPPMHLAPEASSGLMLTGNIPSAISGRIAYTLGVVGPAITIDTASSGSLVAIHLAVQALRAGECDHALAGGVSVMPTPGFFTEFTKQQGLAPDGRPKPFSTDADGTVWSEGAGMVMLTRLSDARANGHRVLAVIRGSAVNSDGATERLVVPSAPAQERLIVRSLANAGLAPTDVDAVEAHGSGTRAGDRAEAGALIATYGVDRPAERPLLVGSAKSNIGHSQAAAGVAGVIKTVQALQHGVLPGLVHFSSPTQQVDWAGGGVVPLAKTVEWPRQDRPRRCGVSSFGVAGTNAHMILEEAPRESEAAHTETAETAETAETTRPTLLPWVVSARSEVGLRAQAARMLDVADIERPEDVGHSLAVTRARFDHRAVVLGSGREQLLSGLASLSRGEPSAHVVRGTAASEARPVFVFPGQGGQWPGMATALAKSSPVFAKRLAKCGEALGRYVPWSLSDVLEGAEGAPGLDRVDVVQPVLWAVMVSLAQVWREHGVEPAAVVGHSQGEIAAACVAGALSLDDGARVVARRSQLVVPLSGSGAMLSLGLGADEARKRTARWGTRLSVAAVNGPGSVAVSGHPEAVAELQAECEADGIRARTINADYASHSSHVDPIKDELLDALSDVRPQAGSVPMISTVTGAPIDHTELDTDYWWRNLRRTVEFEAASRHLLTAGHHLFVEISPHPVMAFGLESTIEATGANAAVIGTLRRDDGGPDRMTTSLAQAHTHGAPVDWNTHFTPTRPRRIPLPTYPFQRRRYWLSGPDASVLGGDSADVVAATASAASTSTSTSTVSATVIAAAPRDVQELLAGEIAAVLGLEAPSQVESGLSFKALGFESMTGMELRNRLCGVTGLRLPTTLIYDYPSPRELVDHLITRLGPESADSAESTDSTESADSPDDADRAAAPAPATRGEHAFDAMDSAELVRLALGKKRPSDVS</sequence>
<evidence type="ECO:0000259" key="9">
    <source>
        <dbReference type="PROSITE" id="PS52004"/>
    </source>
</evidence>
<dbReference type="GO" id="GO:0016746">
    <property type="term" value="F:acyltransferase activity"/>
    <property type="evidence" value="ECO:0007669"/>
    <property type="project" value="UniProtKB-KW"/>
</dbReference>
<dbReference type="Pfam" id="PF00109">
    <property type="entry name" value="ketoacyl-synt"/>
    <property type="match status" value="1"/>
</dbReference>
<dbReference type="RefSeq" id="WP_359353451.1">
    <property type="nucleotide sequence ID" value="NZ_JBEYXV010000014.1"/>
</dbReference>
<dbReference type="SUPFAM" id="SSF55048">
    <property type="entry name" value="Probable ACP-binding domain of malonyl-CoA ACP transacylase"/>
    <property type="match status" value="1"/>
</dbReference>
<dbReference type="EMBL" id="JBEYXV010000014">
    <property type="protein sequence ID" value="MEU6824225.1"/>
    <property type="molecule type" value="Genomic_DNA"/>
</dbReference>
<accession>A0ABV3BUY3</accession>
<organism evidence="10 11">
    <name type="scientific">Streptomyces atriruber</name>
    <dbReference type="NCBI Taxonomy" id="545121"/>
    <lineage>
        <taxon>Bacteria</taxon>
        <taxon>Bacillati</taxon>
        <taxon>Actinomycetota</taxon>
        <taxon>Actinomycetes</taxon>
        <taxon>Kitasatosporales</taxon>
        <taxon>Streptomycetaceae</taxon>
        <taxon>Streptomyces</taxon>
    </lineage>
</organism>
<evidence type="ECO:0000313" key="11">
    <source>
        <dbReference type="Proteomes" id="UP001551176"/>
    </source>
</evidence>
<gene>
    <name evidence="10" type="ORF">ABZ921_26645</name>
</gene>
<dbReference type="Gene3D" id="3.40.47.10">
    <property type="match status" value="1"/>
</dbReference>
<dbReference type="InterPro" id="IPR032821">
    <property type="entry name" value="PKS_assoc"/>
</dbReference>
<evidence type="ECO:0000256" key="3">
    <source>
        <dbReference type="ARBA" id="ARBA00022679"/>
    </source>
</evidence>
<evidence type="ECO:0000256" key="4">
    <source>
        <dbReference type="ARBA" id="ARBA00023194"/>
    </source>
</evidence>
<dbReference type="SMART" id="SM00823">
    <property type="entry name" value="PKS_PP"/>
    <property type="match status" value="1"/>
</dbReference>
<keyword evidence="6 10" id="KW-0012">Acyltransferase</keyword>
<dbReference type="InterPro" id="IPR036736">
    <property type="entry name" value="ACP-like_sf"/>
</dbReference>
<dbReference type="Pfam" id="PF00698">
    <property type="entry name" value="Acyl_transf_1"/>
    <property type="match status" value="1"/>
</dbReference>
<dbReference type="InterPro" id="IPR050091">
    <property type="entry name" value="PKS_NRPS_Biosynth_Enz"/>
</dbReference>
<keyword evidence="4" id="KW-0045">Antibiotic biosynthesis</keyword>
<evidence type="ECO:0000256" key="7">
    <source>
        <dbReference type="SAM" id="MobiDB-lite"/>
    </source>
</evidence>
<protein>
    <submittedName>
        <fullName evidence="10">Acyltransferase domain-containing protein</fullName>
    </submittedName>
</protein>
<evidence type="ECO:0000256" key="1">
    <source>
        <dbReference type="ARBA" id="ARBA00022450"/>
    </source>
</evidence>
<dbReference type="CDD" id="cd00833">
    <property type="entry name" value="PKS"/>
    <property type="match status" value="1"/>
</dbReference>
<dbReference type="SMART" id="SM01294">
    <property type="entry name" value="PKS_PP_betabranch"/>
    <property type="match status" value="1"/>
</dbReference>
<comment type="caution">
    <text evidence="10">The sequence shown here is derived from an EMBL/GenBank/DDBJ whole genome shotgun (WGS) entry which is preliminary data.</text>
</comment>
<dbReference type="InterPro" id="IPR009081">
    <property type="entry name" value="PP-bd_ACP"/>
</dbReference>
<dbReference type="InterPro" id="IPR016039">
    <property type="entry name" value="Thiolase-like"/>
</dbReference>